<dbReference type="PANTHER" id="PTHR32251:SF23">
    <property type="entry name" value="3-OXO-5-ALPHA-STEROID 4-DEHYDROGENASE (DUF1295)"/>
    <property type="match status" value="1"/>
</dbReference>
<feature type="transmembrane region" description="Helical" evidence="1">
    <location>
        <begin position="180"/>
        <end position="199"/>
    </location>
</feature>
<dbReference type="PROSITE" id="PS50244">
    <property type="entry name" value="S5A_REDUCTASE"/>
    <property type="match status" value="1"/>
</dbReference>
<feature type="transmembrane region" description="Helical" evidence="1">
    <location>
        <begin position="74"/>
        <end position="91"/>
    </location>
</feature>
<name>A0A6J7NC93_9ZZZZ</name>
<feature type="transmembrane region" description="Helical" evidence="1">
    <location>
        <begin position="226"/>
        <end position="244"/>
    </location>
</feature>
<dbReference type="Pfam" id="PF06966">
    <property type="entry name" value="DUF1295"/>
    <property type="match status" value="1"/>
</dbReference>
<protein>
    <submittedName>
        <fullName evidence="2">Unannotated protein</fullName>
    </submittedName>
</protein>
<dbReference type="Gene3D" id="1.20.120.1630">
    <property type="match status" value="1"/>
</dbReference>
<feature type="transmembrane region" description="Helical" evidence="1">
    <location>
        <begin position="47"/>
        <end position="67"/>
    </location>
</feature>
<keyword evidence="1" id="KW-1133">Transmembrane helix</keyword>
<accession>A0A6J7NC93</accession>
<dbReference type="PANTHER" id="PTHR32251">
    <property type="entry name" value="3-OXO-5-ALPHA-STEROID 4-DEHYDROGENASE"/>
    <property type="match status" value="1"/>
</dbReference>
<feature type="transmembrane region" description="Helical" evidence="1">
    <location>
        <begin position="145"/>
        <end position="168"/>
    </location>
</feature>
<organism evidence="2">
    <name type="scientific">freshwater metagenome</name>
    <dbReference type="NCBI Taxonomy" id="449393"/>
    <lineage>
        <taxon>unclassified sequences</taxon>
        <taxon>metagenomes</taxon>
        <taxon>ecological metagenomes</taxon>
    </lineage>
</organism>
<dbReference type="GO" id="GO:0016020">
    <property type="term" value="C:membrane"/>
    <property type="evidence" value="ECO:0007669"/>
    <property type="project" value="TreeGrafter"/>
</dbReference>
<keyword evidence="1" id="KW-0472">Membrane</keyword>
<sequence length="304" mass="33722">MSGDTRSGTFDPVNTKAKSMLGVLLLYVIAVGAGIATFAGLRDLHPLVSVLIADLAATVVVFLGSVVARNSSMYDAYWSVIPPFIAWAFAVEGQNIPVGRTVLLMVALNIWAVRLTANWGRGWSGLRHEDWRYVMLRKDAKVPGWIIDLSAVHLYPTLQVWVACFGMYAALSLGTEALNALDWIAAAVVSLAALLQFVADEQMRKHRRRNPTLPCRSGLWGMSRHPNYFGEATVWWGIWLFGVAGNPASWWWTLIGPVSMSGLLRGASTPMMDKRSIERRPGYEVLMRELPAMAPIGRRIFVRH</sequence>
<dbReference type="InterPro" id="IPR010721">
    <property type="entry name" value="UstE-like"/>
</dbReference>
<feature type="transmembrane region" description="Helical" evidence="1">
    <location>
        <begin position="21"/>
        <end position="41"/>
    </location>
</feature>
<dbReference type="EMBL" id="CAFBON010000102">
    <property type="protein sequence ID" value="CAB4990088.1"/>
    <property type="molecule type" value="Genomic_DNA"/>
</dbReference>
<feature type="transmembrane region" description="Helical" evidence="1">
    <location>
        <begin position="97"/>
        <end position="117"/>
    </location>
</feature>
<dbReference type="AlphaFoldDB" id="A0A6J7NC93"/>
<evidence type="ECO:0000313" key="2">
    <source>
        <dbReference type="EMBL" id="CAB4990088.1"/>
    </source>
</evidence>
<keyword evidence="1" id="KW-0812">Transmembrane</keyword>
<proteinExistence type="predicted"/>
<gene>
    <name evidence="2" type="ORF">UFOPK3954_01104</name>
</gene>
<evidence type="ECO:0000256" key="1">
    <source>
        <dbReference type="SAM" id="Phobius"/>
    </source>
</evidence>
<reference evidence="2" key="1">
    <citation type="submission" date="2020-05" db="EMBL/GenBank/DDBJ databases">
        <authorList>
            <person name="Chiriac C."/>
            <person name="Salcher M."/>
            <person name="Ghai R."/>
            <person name="Kavagutti S V."/>
        </authorList>
    </citation>
    <scope>NUCLEOTIDE SEQUENCE</scope>
</reference>